<protein>
    <submittedName>
        <fullName evidence="1">Uncharacterized protein</fullName>
    </submittedName>
</protein>
<keyword evidence="2" id="KW-1185">Reference proteome</keyword>
<evidence type="ECO:0000313" key="2">
    <source>
        <dbReference type="Proteomes" id="UP001152320"/>
    </source>
</evidence>
<dbReference type="PANTHER" id="PTHR46601:SF2">
    <property type="entry name" value="UBIQUITIN-LIKE PROTEASE FAMILY PROFILE DOMAIN-CONTAINING PROTEIN"/>
    <property type="match status" value="1"/>
</dbReference>
<organism evidence="1 2">
    <name type="scientific">Holothuria leucospilota</name>
    <name type="common">Black long sea cucumber</name>
    <name type="synonym">Mertensiothuria leucospilota</name>
    <dbReference type="NCBI Taxonomy" id="206669"/>
    <lineage>
        <taxon>Eukaryota</taxon>
        <taxon>Metazoa</taxon>
        <taxon>Echinodermata</taxon>
        <taxon>Eleutherozoa</taxon>
        <taxon>Echinozoa</taxon>
        <taxon>Holothuroidea</taxon>
        <taxon>Aspidochirotacea</taxon>
        <taxon>Aspidochirotida</taxon>
        <taxon>Holothuriidae</taxon>
        <taxon>Holothuria</taxon>
    </lineage>
</organism>
<proteinExistence type="predicted"/>
<accession>A0A9Q1H728</accession>
<dbReference type="AlphaFoldDB" id="A0A9Q1H728"/>
<dbReference type="OrthoDB" id="10062343at2759"/>
<comment type="caution">
    <text evidence="1">The sequence shown here is derived from an EMBL/GenBank/DDBJ whole genome shotgun (WGS) entry which is preliminary data.</text>
</comment>
<dbReference type="EMBL" id="JAIZAY010000010">
    <property type="protein sequence ID" value="KAJ8034800.1"/>
    <property type="molecule type" value="Genomic_DNA"/>
</dbReference>
<gene>
    <name evidence="1" type="ORF">HOLleu_21798</name>
</gene>
<name>A0A9Q1H728_HOLLE</name>
<reference evidence="1" key="1">
    <citation type="submission" date="2021-10" db="EMBL/GenBank/DDBJ databases">
        <title>Tropical sea cucumber genome reveals ecological adaptation and Cuvierian tubules defense mechanism.</title>
        <authorList>
            <person name="Chen T."/>
        </authorList>
    </citation>
    <scope>NUCLEOTIDE SEQUENCE</scope>
    <source>
        <strain evidence="1">Nanhai2018</strain>
        <tissue evidence="1">Muscle</tissue>
    </source>
</reference>
<dbReference type="Proteomes" id="UP001152320">
    <property type="component" value="Chromosome 10"/>
</dbReference>
<evidence type="ECO:0000313" key="1">
    <source>
        <dbReference type="EMBL" id="KAJ8034800.1"/>
    </source>
</evidence>
<sequence length="114" mass="12941">MTGKCAECSQKFDEEYNFRDESNTSVECERVKSYVIVSDDLEHGKYQTILDVKKECPELESIAFFSDGAASQFKRRFLVHNITYFEELYGIKVSRNFFATSHGKGAVDGIGGFV</sequence>
<dbReference type="PANTHER" id="PTHR46601">
    <property type="entry name" value="ULP_PROTEASE DOMAIN-CONTAINING PROTEIN"/>
    <property type="match status" value="1"/>
</dbReference>